<dbReference type="Pfam" id="PF01544">
    <property type="entry name" value="CorA"/>
    <property type="match status" value="1"/>
</dbReference>
<dbReference type="GO" id="GO:0000287">
    <property type="term" value="F:magnesium ion binding"/>
    <property type="evidence" value="ECO:0007669"/>
    <property type="project" value="TreeGrafter"/>
</dbReference>
<protein>
    <submittedName>
        <fullName evidence="13">Mg2 transporter protein CorA family protein</fullName>
    </submittedName>
</protein>
<evidence type="ECO:0000313" key="14">
    <source>
        <dbReference type="Proteomes" id="UP000034516"/>
    </source>
</evidence>
<dbReference type="Gene3D" id="3.30.460.20">
    <property type="entry name" value="CorA soluble domain-like"/>
    <property type="match status" value="1"/>
</dbReference>
<dbReference type="EMBL" id="LCCW01000004">
    <property type="protein sequence ID" value="KKS43081.1"/>
    <property type="molecule type" value="Genomic_DNA"/>
</dbReference>
<evidence type="ECO:0000313" key="13">
    <source>
        <dbReference type="EMBL" id="KKS43081.1"/>
    </source>
</evidence>
<evidence type="ECO:0000256" key="8">
    <source>
        <dbReference type="ARBA" id="ARBA00023065"/>
    </source>
</evidence>
<organism evidence="13 14">
    <name type="scientific">Candidatus Kuenenbacteria bacterium GW2011_GWA2_42_15</name>
    <dbReference type="NCBI Taxonomy" id="1618677"/>
    <lineage>
        <taxon>Bacteria</taxon>
        <taxon>Candidatus Kueneniibacteriota</taxon>
    </lineage>
</organism>
<name>A0A0G1B9R3_9BACT</name>
<feature type="transmembrane region" description="Helical" evidence="12">
    <location>
        <begin position="285"/>
        <end position="303"/>
    </location>
</feature>
<feature type="transmembrane region" description="Helical" evidence="12">
    <location>
        <begin position="251"/>
        <end position="273"/>
    </location>
</feature>
<keyword evidence="3" id="KW-0813">Transport</keyword>
<keyword evidence="8" id="KW-0406">Ion transport</keyword>
<evidence type="ECO:0000256" key="2">
    <source>
        <dbReference type="ARBA" id="ARBA00009765"/>
    </source>
</evidence>
<dbReference type="SUPFAM" id="SSF144083">
    <property type="entry name" value="Magnesium transport protein CorA, transmembrane region"/>
    <property type="match status" value="1"/>
</dbReference>
<dbReference type="AlphaFoldDB" id="A0A0G1B9R3"/>
<dbReference type="GO" id="GO:0005886">
    <property type="term" value="C:plasma membrane"/>
    <property type="evidence" value="ECO:0007669"/>
    <property type="project" value="UniProtKB-SubCell"/>
</dbReference>
<keyword evidence="9 12" id="KW-0472">Membrane</keyword>
<accession>A0A0G1B9R3</accession>
<dbReference type="InterPro" id="IPR002523">
    <property type="entry name" value="MgTranspt_CorA/ZnTranspt_ZntB"/>
</dbReference>
<dbReference type="Gene3D" id="1.20.58.340">
    <property type="entry name" value="Magnesium transport protein CorA, transmembrane region"/>
    <property type="match status" value="2"/>
</dbReference>
<dbReference type="GO" id="GO:0015095">
    <property type="term" value="F:magnesium ion transmembrane transporter activity"/>
    <property type="evidence" value="ECO:0007669"/>
    <property type="project" value="TreeGrafter"/>
</dbReference>
<dbReference type="InterPro" id="IPR045861">
    <property type="entry name" value="CorA_cytoplasmic_dom"/>
</dbReference>
<evidence type="ECO:0000256" key="1">
    <source>
        <dbReference type="ARBA" id="ARBA00004651"/>
    </source>
</evidence>
<proteinExistence type="inferred from homology"/>
<keyword evidence="7 12" id="KW-1133">Transmembrane helix</keyword>
<evidence type="ECO:0000256" key="10">
    <source>
        <dbReference type="ARBA" id="ARBA00034269"/>
    </source>
</evidence>
<evidence type="ECO:0000256" key="3">
    <source>
        <dbReference type="ARBA" id="ARBA00022448"/>
    </source>
</evidence>
<dbReference type="GO" id="GO:0050897">
    <property type="term" value="F:cobalt ion binding"/>
    <property type="evidence" value="ECO:0007669"/>
    <property type="project" value="TreeGrafter"/>
</dbReference>
<dbReference type="PANTHER" id="PTHR46494:SF1">
    <property type="entry name" value="CORA FAMILY METAL ION TRANSPORTER (EUROFUNG)"/>
    <property type="match status" value="1"/>
</dbReference>
<comment type="catalytic activity">
    <reaction evidence="10">
        <text>Mg(2+)(in) = Mg(2+)(out)</text>
        <dbReference type="Rhea" id="RHEA:29827"/>
        <dbReference type="ChEBI" id="CHEBI:18420"/>
    </reaction>
</comment>
<evidence type="ECO:0000256" key="4">
    <source>
        <dbReference type="ARBA" id="ARBA00022475"/>
    </source>
</evidence>
<dbReference type="GO" id="GO:0015087">
    <property type="term" value="F:cobalt ion transmembrane transporter activity"/>
    <property type="evidence" value="ECO:0007669"/>
    <property type="project" value="TreeGrafter"/>
</dbReference>
<evidence type="ECO:0000256" key="11">
    <source>
        <dbReference type="ARBA" id="ARBA00045497"/>
    </source>
</evidence>
<dbReference type="FunFam" id="1.20.58.340:FF:000004">
    <property type="entry name" value="Magnesium transport protein CorA"/>
    <property type="match status" value="1"/>
</dbReference>
<dbReference type="InterPro" id="IPR045863">
    <property type="entry name" value="CorA_TM1_TM2"/>
</dbReference>
<evidence type="ECO:0000256" key="7">
    <source>
        <dbReference type="ARBA" id="ARBA00022989"/>
    </source>
</evidence>
<dbReference type="PANTHER" id="PTHR46494">
    <property type="entry name" value="CORA FAMILY METAL ION TRANSPORTER (EUROFUNG)"/>
    <property type="match status" value="1"/>
</dbReference>
<comment type="caution">
    <text evidence="13">The sequence shown here is derived from an EMBL/GenBank/DDBJ whole genome shotgun (WGS) entry which is preliminary data.</text>
</comment>
<dbReference type="CDD" id="cd12822">
    <property type="entry name" value="TmCorA-like"/>
    <property type="match status" value="1"/>
</dbReference>
<gene>
    <name evidence="13" type="ORF">UV02_C0004G0015</name>
</gene>
<evidence type="ECO:0000256" key="9">
    <source>
        <dbReference type="ARBA" id="ARBA00023136"/>
    </source>
</evidence>
<comment type="subcellular location">
    <subcellularLocation>
        <location evidence="1">Cell membrane</location>
        <topology evidence="1">Multi-pass membrane protein</topology>
    </subcellularLocation>
</comment>
<keyword evidence="6" id="KW-0460">Magnesium</keyword>
<evidence type="ECO:0000256" key="6">
    <source>
        <dbReference type="ARBA" id="ARBA00022842"/>
    </source>
</evidence>
<dbReference type="SUPFAM" id="SSF143865">
    <property type="entry name" value="CorA soluble domain-like"/>
    <property type="match status" value="1"/>
</dbReference>
<dbReference type="Proteomes" id="UP000034516">
    <property type="component" value="Unassembled WGS sequence"/>
</dbReference>
<keyword evidence="5 12" id="KW-0812">Transmembrane</keyword>
<comment type="similarity">
    <text evidence="2">Belongs to the CorA metal ion transporter (MIT) (TC 1.A.35) family.</text>
</comment>
<sequence length="309" mass="36176">MSSKIKEIKTKKTHWLDIINASHDDLKYLRQTFTFDPLDVADCSPMLQRQKINDRKQYVFIVLQFPIYGRATGAVEPSEIDTFVSKKQLVTVHDGRLKPLVDFFNLCQTDTLTRANLEQDEPMVIFFKILNKLYDYCYPILNHINLDIDRVEKDILKRAEEETIKNILSIKRNIVNFQKTMQSHYGILQNFVEIMGELNASRELKTEFYNLISHTKDIWNTLVNYKDTINALHETQSSMTSLKINEIMKTLTIFSVIVFPLTLLAAIFGMNTIQSMPFVEQEHGFWYVLAVMAFAVVCMFGYFKKRKWL</sequence>
<reference evidence="13 14" key="1">
    <citation type="journal article" date="2015" name="Nature">
        <title>rRNA introns, odd ribosomes, and small enigmatic genomes across a large radiation of phyla.</title>
        <authorList>
            <person name="Brown C.T."/>
            <person name="Hug L.A."/>
            <person name="Thomas B.C."/>
            <person name="Sharon I."/>
            <person name="Castelle C.J."/>
            <person name="Singh A."/>
            <person name="Wilkins M.J."/>
            <person name="Williams K.H."/>
            <person name="Banfield J.F."/>
        </authorList>
    </citation>
    <scope>NUCLEOTIDE SEQUENCE [LARGE SCALE GENOMIC DNA]</scope>
</reference>
<evidence type="ECO:0000256" key="12">
    <source>
        <dbReference type="SAM" id="Phobius"/>
    </source>
</evidence>
<dbReference type="PATRIC" id="fig|1618677.3.peg.95"/>
<evidence type="ECO:0000256" key="5">
    <source>
        <dbReference type="ARBA" id="ARBA00022692"/>
    </source>
</evidence>
<keyword evidence="4" id="KW-1003">Cell membrane</keyword>
<comment type="function">
    <text evidence="11">Mediates influx of magnesium ions. Alternates between open and closed states. Activated by low cytoplasmic Mg(2+) levels. Inactive when cytoplasmic Mg(2+) levels are high.</text>
</comment>